<organism evidence="14 15">
    <name type="scientific">Cystobacter ferrugineus</name>
    <dbReference type="NCBI Taxonomy" id="83449"/>
    <lineage>
        <taxon>Bacteria</taxon>
        <taxon>Pseudomonadati</taxon>
        <taxon>Myxococcota</taxon>
        <taxon>Myxococcia</taxon>
        <taxon>Myxococcales</taxon>
        <taxon>Cystobacterineae</taxon>
        <taxon>Archangiaceae</taxon>
        <taxon>Cystobacter</taxon>
    </lineage>
</organism>
<comment type="similarity">
    <text evidence="3">Belongs to the FliN/MopA/SpaO family.</text>
</comment>
<keyword evidence="8" id="KW-0283">Flagellar rotation</keyword>
<gene>
    <name evidence="14" type="ORF">BON30_17565</name>
</gene>
<dbReference type="Pfam" id="PF01052">
    <property type="entry name" value="FliMN_C"/>
    <property type="match status" value="1"/>
</dbReference>
<dbReference type="GO" id="GO:0030254">
    <property type="term" value="P:protein secretion by the type III secretion system"/>
    <property type="evidence" value="ECO:0007669"/>
    <property type="project" value="InterPro"/>
</dbReference>
<dbReference type="EMBL" id="MPIN01000004">
    <property type="protein sequence ID" value="OJH39324.1"/>
    <property type="molecule type" value="Genomic_DNA"/>
</dbReference>
<feature type="region of interest" description="Disordered" evidence="12">
    <location>
        <begin position="329"/>
        <end position="377"/>
    </location>
</feature>
<dbReference type="RefSeq" id="WP_071899496.1">
    <property type="nucleotide sequence ID" value="NZ_MPIN01000004.1"/>
</dbReference>
<sequence length="456" mass="49385">MSLDTDDGPGEERTMVVDARKLKPRASKSWKPHVFPRLEKVSLSETRLLERLTWLNPKAEAVEALSERFKAIFDTQVGFGLESSQVLGSGELRRVLAEPTFLCFLVPGGHPGRAVLEVELSLAHAAVDLLLGGAGETVGLRPLTDIEEGVASFVVLEAIRALMPGTDPQQGRLRLEGMARGVDEAVSRLSEEAQVAVLQMRARLGTQEGMVRLFLPASVLESLTPEPAPEQRRALRRMDLEAHLGRLSSVRTWLRAEIGLAEISHHDLASLRVKDVVLVDEFSARPDQGTEGTARLFLGLGRRGFLASEVFVEDGQYQARITEVVLTESSHLERRTPSESDEAAAEALSGSDEGNGDGEEYTNPELDNPTAESGEMEDQMDAGDLLGDIPLQICVELARVPVSADEVVSLRAGQVVELHRAPGEPVDLSVNGKVVARGELVEIEGQLGVRILSLAG</sequence>
<dbReference type="GO" id="GO:0050918">
    <property type="term" value="P:positive chemotaxis"/>
    <property type="evidence" value="ECO:0007669"/>
    <property type="project" value="TreeGrafter"/>
</dbReference>
<dbReference type="OrthoDB" id="9773459at2"/>
<evidence type="ECO:0000259" key="13">
    <source>
        <dbReference type="Pfam" id="PF01052"/>
    </source>
</evidence>
<protein>
    <recommendedName>
        <fullName evidence="5">Flagellar motor switch protein FliM</fullName>
    </recommendedName>
</protein>
<evidence type="ECO:0000256" key="5">
    <source>
        <dbReference type="ARBA" id="ARBA00021898"/>
    </source>
</evidence>
<dbReference type="PRINTS" id="PR00956">
    <property type="entry name" value="FLGMOTORFLIN"/>
</dbReference>
<dbReference type="Pfam" id="PF02154">
    <property type="entry name" value="FliM"/>
    <property type="match status" value="1"/>
</dbReference>
<comment type="function">
    <text evidence="11">FliM is one of three proteins (FliG, FliN, FliM) that forms the rotor-mounted switch complex (C ring), located at the base of the basal body. This complex interacts with the CheY and CheZ chemotaxis proteins, in addition to contacting components of the motor that determine the direction of flagellar rotation.</text>
</comment>
<feature type="domain" description="Flagellar motor switch protein FliN-like C-terminal" evidence="13">
    <location>
        <begin position="385"/>
        <end position="453"/>
    </location>
</feature>
<evidence type="ECO:0000256" key="6">
    <source>
        <dbReference type="ARBA" id="ARBA00022475"/>
    </source>
</evidence>
<dbReference type="GO" id="GO:0009425">
    <property type="term" value="C:bacterial-type flagellum basal body"/>
    <property type="evidence" value="ECO:0007669"/>
    <property type="project" value="UniProtKB-SubCell"/>
</dbReference>
<dbReference type="GO" id="GO:0005886">
    <property type="term" value="C:plasma membrane"/>
    <property type="evidence" value="ECO:0007669"/>
    <property type="project" value="UniProtKB-SubCell"/>
</dbReference>
<dbReference type="PANTHER" id="PTHR30034">
    <property type="entry name" value="FLAGELLAR MOTOR SWITCH PROTEIN FLIM"/>
    <property type="match status" value="1"/>
</dbReference>
<evidence type="ECO:0000256" key="2">
    <source>
        <dbReference type="ARBA" id="ARBA00004202"/>
    </source>
</evidence>
<dbReference type="InterPro" id="IPR001689">
    <property type="entry name" value="Flag_FliM"/>
</dbReference>
<keyword evidence="10" id="KW-0975">Bacterial flagellum</keyword>
<dbReference type="InterPro" id="IPR001172">
    <property type="entry name" value="FliN_T3SS_HrcQb"/>
</dbReference>
<dbReference type="InterPro" id="IPR028976">
    <property type="entry name" value="CheC-like_sf"/>
</dbReference>
<evidence type="ECO:0000256" key="10">
    <source>
        <dbReference type="ARBA" id="ARBA00023143"/>
    </source>
</evidence>
<keyword evidence="6" id="KW-1003">Cell membrane</keyword>
<dbReference type="STRING" id="83449.BON30_17565"/>
<accession>A0A1L9BAN9</accession>
<reference evidence="15" key="1">
    <citation type="submission" date="2016-11" db="EMBL/GenBank/DDBJ databases">
        <authorList>
            <person name="Shukria A."/>
            <person name="Stevens D.C."/>
        </authorList>
    </citation>
    <scope>NUCLEOTIDE SEQUENCE [LARGE SCALE GENOMIC DNA]</scope>
    <source>
        <strain evidence="15">Cbfe23</strain>
    </source>
</reference>
<comment type="subcellular location">
    <subcellularLocation>
        <location evidence="1">Bacterial flagellum basal body</location>
    </subcellularLocation>
    <subcellularLocation>
        <location evidence="2">Cell membrane</location>
        <topology evidence="2">Peripheral membrane protein</topology>
    </subcellularLocation>
</comment>
<evidence type="ECO:0000256" key="9">
    <source>
        <dbReference type="ARBA" id="ARBA00023136"/>
    </source>
</evidence>
<dbReference type="SUPFAM" id="SSF101801">
    <property type="entry name" value="Surface presentation of antigens (SPOA)"/>
    <property type="match status" value="1"/>
</dbReference>
<proteinExistence type="inferred from homology"/>
<keyword evidence="9" id="KW-0472">Membrane</keyword>
<evidence type="ECO:0000256" key="1">
    <source>
        <dbReference type="ARBA" id="ARBA00004117"/>
    </source>
</evidence>
<name>A0A1L9BAN9_9BACT</name>
<evidence type="ECO:0000256" key="3">
    <source>
        <dbReference type="ARBA" id="ARBA00009226"/>
    </source>
</evidence>
<dbReference type="NCBIfam" id="TIGR02551">
    <property type="entry name" value="SpaO_YscQ"/>
    <property type="match status" value="1"/>
</dbReference>
<evidence type="ECO:0000313" key="14">
    <source>
        <dbReference type="EMBL" id="OJH39324.1"/>
    </source>
</evidence>
<dbReference type="Gene3D" id="2.30.330.10">
    <property type="entry name" value="SpoA-like"/>
    <property type="match status" value="1"/>
</dbReference>
<evidence type="ECO:0000256" key="4">
    <source>
        <dbReference type="ARBA" id="ARBA00011049"/>
    </source>
</evidence>
<keyword evidence="15" id="KW-1185">Reference proteome</keyword>
<dbReference type="Proteomes" id="UP000182229">
    <property type="component" value="Unassembled WGS sequence"/>
</dbReference>
<dbReference type="PANTHER" id="PTHR30034:SF6">
    <property type="entry name" value="YOP PROTEINS TRANSLOCATION PROTEIN Q"/>
    <property type="match status" value="1"/>
</dbReference>
<dbReference type="GO" id="GO:0071978">
    <property type="term" value="P:bacterial-type flagellum-dependent swarming motility"/>
    <property type="evidence" value="ECO:0007669"/>
    <property type="project" value="TreeGrafter"/>
</dbReference>
<keyword evidence="7" id="KW-0145">Chemotaxis</keyword>
<dbReference type="AlphaFoldDB" id="A0A1L9BAN9"/>
<dbReference type="InterPro" id="IPR001543">
    <property type="entry name" value="FliN-like_C"/>
</dbReference>
<comment type="similarity">
    <text evidence="4">Belongs to the FliM family.</text>
</comment>
<evidence type="ECO:0000313" key="15">
    <source>
        <dbReference type="Proteomes" id="UP000182229"/>
    </source>
</evidence>
<reference evidence="14 15" key="2">
    <citation type="submission" date="2016-12" db="EMBL/GenBank/DDBJ databases">
        <title>Draft Genome Sequence of Cystobacter ferrugineus Strain Cbfe23.</title>
        <authorList>
            <person name="Akbar S."/>
            <person name="Dowd S.E."/>
            <person name="Stevens D.C."/>
        </authorList>
    </citation>
    <scope>NUCLEOTIDE SEQUENCE [LARGE SCALE GENOMIC DNA]</scope>
    <source>
        <strain evidence="14 15">Cbfe23</strain>
    </source>
</reference>
<dbReference type="Gene3D" id="3.40.1550.10">
    <property type="entry name" value="CheC-like"/>
    <property type="match status" value="1"/>
</dbReference>
<dbReference type="GO" id="GO:0003774">
    <property type="term" value="F:cytoskeletal motor activity"/>
    <property type="evidence" value="ECO:0007669"/>
    <property type="project" value="InterPro"/>
</dbReference>
<comment type="caution">
    <text evidence="14">The sequence shown here is derived from an EMBL/GenBank/DDBJ whole genome shotgun (WGS) entry which is preliminary data.</text>
</comment>
<evidence type="ECO:0000256" key="7">
    <source>
        <dbReference type="ARBA" id="ARBA00022500"/>
    </source>
</evidence>
<dbReference type="InterPro" id="IPR036429">
    <property type="entry name" value="SpoA-like_sf"/>
</dbReference>
<evidence type="ECO:0000256" key="8">
    <source>
        <dbReference type="ARBA" id="ARBA00022779"/>
    </source>
</evidence>
<evidence type="ECO:0000256" key="12">
    <source>
        <dbReference type="SAM" id="MobiDB-lite"/>
    </source>
</evidence>
<dbReference type="InterPro" id="IPR013385">
    <property type="entry name" value="T3SS_SpaO/YscQ/SpaO"/>
</dbReference>
<evidence type="ECO:0000256" key="11">
    <source>
        <dbReference type="ARBA" id="ARBA00025044"/>
    </source>
</evidence>